<keyword evidence="2" id="KW-1003">Cell membrane</keyword>
<reference evidence="8 10" key="1">
    <citation type="submission" date="2016-12" db="EMBL/GenBank/DDBJ databases">
        <authorList>
            <person name="Song W.-J."/>
            <person name="Kurnit D.M."/>
        </authorList>
    </citation>
    <scope>NUCLEOTIDE SEQUENCE [LARGE SCALE GENOMIC DNA]</scope>
    <source>
        <strain evidence="8 10">CGB1038-1_S1</strain>
    </source>
</reference>
<feature type="transmembrane region" description="Helical" evidence="6">
    <location>
        <begin position="115"/>
        <end position="138"/>
    </location>
</feature>
<keyword evidence="3 6" id="KW-0812">Transmembrane</keyword>
<dbReference type="OrthoDB" id="385011at2"/>
<dbReference type="PANTHER" id="PTHR30250">
    <property type="entry name" value="PST FAMILY PREDICTED COLANIC ACID TRANSPORTER"/>
    <property type="match status" value="1"/>
</dbReference>
<dbReference type="Proteomes" id="UP000189299">
    <property type="component" value="Unassembled WGS sequence"/>
</dbReference>
<evidence type="ECO:0000313" key="10">
    <source>
        <dbReference type="Proteomes" id="UP000189299"/>
    </source>
</evidence>
<dbReference type="PANTHER" id="PTHR30250:SF11">
    <property type="entry name" value="O-ANTIGEN TRANSPORTER-RELATED"/>
    <property type="match status" value="1"/>
</dbReference>
<feature type="transmembrane region" description="Helical" evidence="6">
    <location>
        <begin position="358"/>
        <end position="381"/>
    </location>
</feature>
<feature type="transmembrane region" description="Helical" evidence="6">
    <location>
        <begin position="387"/>
        <end position="406"/>
    </location>
</feature>
<proteinExistence type="predicted"/>
<dbReference type="Proteomes" id="UP000195024">
    <property type="component" value="Unassembled WGS sequence"/>
</dbReference>
<evidence type="ECO:0000256" key="5">
    <source>
        <dbReference type="ARBA" id="ARBA00023136"/>
    </source>
</evidence>
<sequence>MNNKAKAVIKNLYYTVAANFATLGISVLLNLFVPKLLGITEYSYWQLYVFYSSYVGFLHLGWIDGIYLKTGGEEYHNIDKRSLGSQFWYLMMFEVFISSLAVVWAYFFMPREYQAIILMLTALVSVVTITKTFILYIFQSTNRIKEYAQLSRNDRYLYVIFIGIYFALGGRDFYWLIIMDILSKLIITIWGMTRIKDMLSVKLISLKELVPEILDNINIGSKLMLSSIASMLIMGTIRFFVQQKWSIETFGKLSFTLSISNMFLTFINAIGIVMFPLLRRTNQAKLPSLFRTLRGVFVPLTYAILLFYIPAKILLGMWLPEYKESLNFMGILFPIVIYEGRMSLLINTYLKTLRKEKMILMVNVLTLSLSLILSLIVIYTIGNLNLTVGIILLSLAFRCNLAEYFLCRVMDIKISSKIFLESVVTILFIFSNIWFGGTILSMITYFGVYMVYLVIIHKSFLKDSKNLRLLIKKS</sequence>
<dbReference type="AlphaFoldDB" id="A0A1V2UK76"/>
<feature type="transmembrane region" description="Helical" evidence="6">
    <location>
        <begin position="45"/>
        <end position="67"/>
    </location>
</feature>
<accession>A0A1V2UK76</accession>
<evidence type="ECO:0000313" key="7">
    <source>
        <dbReference type="EMBL" id="BBM15749.1"/>
    </source>
</evidence>
<feature type="transmembrane region" description="Helical" evidence="6">
    <location>
        <begin position="12"/>
        <end position="33"/>
    </location>
</feature>
<evidence type="ECO:0000313" key="12">
    <source>
        <dbReference type="Proteomes" id="UP000509460"/>
    </source>
</evidence>
<name>A0A1V2UK76_ENTMU</name>
<feature type="transmembrane region" description="Helical" evidence="6">
    <location>
        <begin position="325"/>
        <end position="346"/>
    </location>
</feature>
<feature type="transmembrane region" description="Helical" evidence="6">
    <location>
        <begin position="150"/>
        <end position="168"/>
    </location>
</feature>
<dbReference type="InterPro" id="IPR050833">
    <property type="entry name" value="Poly_Biosynth_Transport"/>
</dbReference>
<feature type="transmembrane region" description="Helical" evidence="6">
    <location>
        <begin position="418"/>
        <end position="436"/>
    </location>
</feature>
<evidence type="ECO:0000256" key="1">
    <source>
        <dbReference type="ARBA" id="ARBA00004651"/>
    </source>
</evidence>
<feature type="transmembrane region" description="Helical" evidence="6">
    <location>
        <begin position="442"/>
        <end position="461"/>
    </location>
</feature>
<evidence type="ECO:0000256" key="4">
    <source>
        <dbReference type="ARBA" id="ARBA00022989"/>
    </source>
</evidence>
<feature type="transmembrane region" description="Helical" evidence="6">
    <location>
        <begin position="87"/>
        <end position="109"/>
    </location>
</feature>
<reference evidence="7 12" key="3">
    <citation type="submission" date="2019-07" db="EMBL/GenBank/DDBJ databases">
        <title>antibiotic susceptibility of plant-derived lactic acid bacteria.</title>
        <authorList>
            <person name="Sugiyama M."/>
            <person name="Noda M."/>
        </authorList>
    </citation>
    <scope>NUCLEOTIDE SEQUENCE [LARGE SCALE GENOMIC DNA]</scope>
    <source>
        <strain evidence="7 12">15-1A</strain>
    </source>
</reference>
<evidence type="ECO:0000313" key="9">
    <source>
        <dbReference type="EMBL" id="OTP26709.1"/>
    </source>
</evidence>
<dbReference type="EMBL" id="MSTR01000004">
    <property type="protein sequence ID" value="ONN43808.1"/>
    <property type="molecule type" value="Genomic_DNA"/>
</dbReference>
<evidence type="ECO:0000256" key="3">
    <source>
        <dbReference type="ARBA" id="ARBA00022692"/>
    </source>
</evidence>
<gene>
    <name evidence="9" type="ORF">A5802_000426</name>
    <name evidence="8" type="ORF">BTN92_05750</name>
    <name evidence="7" type="ORF">EM151A_2570</name>
</gene>
<organism evidence="8 10">
    <name type="scientific">Enterococcus mundtii</name>
    <dbReference type="NCBI Taxonomy" id="53346"/>
    <lineage>
        <taxon>Bacteria</taxon>
        <taxon>Bacillati</taxon>
        <taxon>Bacillota</taxon>
        <taxon>Bacilli</taxon>
        <taxon>Lactobacillales</taxon>
        <taxon>Enterococcaceae</taxon>
        <taxon>Enterococcus</taxon>
    </lineage>
</organism>
<evidence type="ECO:0000256" key="2">
    <source>
        <dbReference type="ARBA" id="ARBA00022475"/>
    </source>
</evidence>
<dbReference type="Proteomes" id="UP000509460">
    <property type="component" value="Chromosome"/>
</dbReference>
<dbReference type="EMBL" id="NGMS01000001">
    <property type="protein sequence ID" value="OTP26709.1"/>
    <property type="molecule type" value="Genomic_DNA"/>
</dbReference>
<protein>
    <submittedName>
        <fullName evidence="8">Uncharacterized protein</fullName>
    </submittedName>
</protein>
<comment type="subcellular location">
    <subcellularLocation>
        <location evidence="1">Cell membrane</location>
        <topology evidence="1">Multi-pass membrane protein</topology>
    </subcellularLocation>
</comment>
<evidence type="ECO:0000313" key="8">
    <source>
        <dbReference type="EMBL" id="ONN43808.1"/>
    </source>
</evidence>
<feature type="transmembrane region" description="Helical" evidence="6">
    <location>
        <begin position="253"/>
        <end position="275"/>
    </location>
</feature>
<evidence type="ECO:0000256" key="6">
    <source>
        <dbReference type="SAM" id="Phobius"/>
    </source>
</evidence>
<dbReference type="EMBL" id="AP019810">
    <property type="protein sequence ID" value="BBM15749.1"/>
    <property type="molecule type" value="Genomic_DNA"/>
</dbReference>
<dbReference type="GO" id="GO:0005886">
    <property type="term" value="C:plasma membrane"/>
    <property type="evidence" value="ECO:0007669"/>
    <property type="project" value="UniProtKB-SubCell"/>
</dbReference>
<reference evidence="9 11" key="2">
    <citation type="submission" date="2017-05" db="EMBL/GenBank/DDBJ databases">
        <title>The Genome Sequence of Enterococcus mundtii 6B1_DIV0119.</title>
        <authorList>
            <consortium name="The Broad Institute Genomics Platform"/>
            <consortium name="The Broad Institute Genomic Center for Infectious Diseases"/>
            <person name="Earl A."/>
            <person name="Manson A."/>
            <person name="Schwartman J."/>
            <person name="Gilmore M."/>
            <person name="Abouelleil A."/>
            <person name="Cao P."/>
            <person name="Chapman S."/>
            <person name="Cusick C."/>
            <person name="Shea T."/>
            <person name="Young S."/>
            <person name="Neafsey D."/>
            <person name="Nusbaum C."/>
            <person name="Birren B."/>
        </authorList>
    </citation>
    <scope>NUCLEOTIDE SEQUENCE [LARGE SCALE GENOMIC DNA]</scope>
    <source>
        <strain evidence="9 11">6B1_DIV0119</strain>
    </source>
</reference>
<dbReference type="RefSeq" id="WP_023519381.1">
    <property type="nucleotide sequence ID" value="NZ_AP019810.1"/>
</dbReference>
<keyword evidence="4 6" id="KW-1133">Transmembrane helix</keyword>
<evidence type="ECO:0000313" key="11">
    <source>
        <dbReference type="Proteomes" id="UP000195024"/>
    </source>
</evidence>
<keyword evidence="5 6" id="KW-0472">Membrane</keyword>
<feature type="transmembrane region" description="Helical" evidence="6">
    <location>
        <begin position="296"/>
        <end position="319"/>
    </location>
</feature>
<dbReference type="STRING" id="53346.A5802_000426"/>